<evidence type="ECO:0000313" key="4">
    <source>
        <dbReference type="Proteomes" id="UP000000305"/>
    </source>
</evidence>
<dbReference type="HOGENOM" id="CLU_022631_1_1_1"/>
<dbReference type="KEGG" id="dpx:DAPPUDRAFT_254734"/>
<feature type="region of interest" description="Disordered" evidence="1">
    <location>
        <begin position="65"/>
        <end position="85"/>
    </location>
</feature>
<sequence length="520" mass="54768">MHQTFKIAPNLPSQFSRQDSDEYFVNAIGFLPYPWNALYYQPRAPVPDYSSSYEGRTLNRQQSIANNAVSTPISEKENDQSSEGRLSLGSLSTFNTGIFKDRFLPGSAWRPFGGLANRISITYNPNMENSFETFDSCTSPSPSGDAGICVPGSVCSLFGGRPSGSCPLGKICCINTVNKCGGAVTLNNTLDFVSFNTAQPTAGTCTDTFQVGGATTVAPIICGDNTGQHMYLDLPSSALTPSNVQLMFSFGAVTASRSWNIKIAMLPCGASYLAPVDCLQYFTDPTGRVTSFNWQDVAVSATRQLNNQHYNICFRTELVSLKVRQRAAQMCFSVCSVSNGDAFSITTPTSTAAALAAIAVTTATANLAAAQAHLAVTQAGINPLFPTTAQYLAVIDANTAVRDSQAALSAAQTTFATATATAASNSGVGISAPVNGVNMATCLYDFLVIAGARDAANGEADRYCGNALNPAANPLTSNVQPFKISYGTDGTEGAVVTGTNILPAPADTHNTGFCLDYQEK</sequence>
<organism evidence="3 4">
    <name type="scientific">Daphnia pulex</name>
    <name type="common">Water flea</name>
    <dbReference type="NCBI Taxonomy" id="6669"/>
    <lineage>
        <taxon>Eukaryota</taxon>
        <taxon>Metazoa</taxon>
        <taxon>Ecdysozoa</taxon>
        <taxon>Arthropoda</taxon>
        <taxon>Crustacea</taxon>
        <taxon>Branchiopoda</taxon>
        <taxon>Diplostraca</taxon>
        <taxon>Cladocera</taxon>
        <taxon>Anomopoda</taxon>
        <taxon>Daphniidae</taxon>
        <taxon>Daphnia</taxon>
    </lineage>
</organism>
<dbReference type="PhylomeDB" id="E9H7S3"/>
<evidence type="ECO:0000259" key="2">
    <source>
        <dbReference type="Pfam" id="PF26080"/>
    </source>
</evidence>
<proteinExistence type="predicted"/>
<dbReference type="InParanoid" id="E9H7S3"/>
<dbReference type="InterPro" id="IPR058698">
    <property type="entry name" value="CUB_metazoa"/>
</dbReference>
<dbReference type="Pfam" id="PF26080">
    <property type="entry name" value="CUB_animal"/>
    <property type="match status" value="1"/>
</dbReference>
<keyword evidence="4" id="KW-1185">Reference proteome</keyword>
<dbReference type="eggNOG" id="ENOG502QTPV">
    <property type="taxonomic scope" value="Eukaryota"/>
</dbReference>
<evidence type="ECO:0000256" key="1">
    <source>
        <dbReference type="SAM" id="MobiDB-lite"/>
    </source>
</evidence>
<dbReference type="STRING" id="6669.E9H7S3"/>
<dbReference type="OrthoDB" id="6360305at2759"/>
<dbReference type="Proteomes" id="UP000000305">
    <property type="component" value="Unassembled WGS sequence"/>
</dbReference>
<accession>E9H7S3</accession>
<feature type="domain" description="CUB" evidence="2">
    <location>
        <begin position="275"/>
        <end position="519"/>
    </location>
</feature>
<name>E9H7S3_DAPPU</name>
<gene>
    <name evidence="3" type="ORF">DAPPUDRAFT_254734</name>
</gene>
<dbReference type="AlphaFoldDB" id="E9H7S3"/>
<dbReference type="EMBL" id="GL732601">
    <property type="protein sequence ID" value="EFX72229.1"/>
    <property type="molecule type" value="Genomic_DNA"/>
</dbReference>
<reference evidence="3 4" key="1">
    <citation type="journal article" date="2011" name="Science">
        <title>The ecoresponsive genome of Daphnia pulex.</title>
        <authorList>
            <person name="Colbourne J.K."/>
            <person name="Pfrender M.E."/>
            <person name="Gilbert D."/>
            <person name="Thomas W.K."/>
            <person name="Tucker A."/>
            <person name="Oakley T.H."/>
            <person name="Tokishita S."/>
            <person name="Aerts A."/>
            <person name="Arnold G.J."/>
            <person name="Basu M.K."/>
            <person name="Bauer D.J."/>
            <person name="Caceres C.E."/>
            <person name="Carmel L."/>
            <person name="Casola C."/>
            <person name="Choi J.H."/>
            <person name="Detter J.C."/>
            <person name="Dong Q."/>
            <person name="Dusheyko S."/>
            <person name="Eads B.D."/>
            <person name="Frohlich T."/>
            <person name="Geiler-Samerotte K.A."/>
            <person name="Gerlach D."/>
            <person name="Hatcher P."/>
            <person name="Jogdeo S."/>
            <person name="Krijgsveld J."/>
            <person name="Kriventseva E.V."/>
            <person name="Kultz D."/>
            <person name="Laforsch C."/>
            <person name="Lindquist E."/>
            <person name="Lopez J."/>
            <person name="Manak J.R."/>
            <person name="Muller J."/>
            <person name="Pangilinan J."/>
            <person name="Patwardhan R.P."/>
            <person name="Pitluck S."/>
            <person name="Pritham E.J."/>
            <person name="Rechtsteiner A."/>
            <person name="Rho M."/>
            <person name="Rogozin I.B."/>
            <person name="Sakarya O."/>
            <person name="Salamov A."/>
            <person name="Schaack S."/>
            <person name="Shapiro H."/>
            <person name="Shiga Y."/>
            <person name="Skalitzky C."/>
            <person name="Smith Z."/>
            <person name="Souvorov A."/>
            <person name="Sung W."/>
            <person name="Tang Z."/>
            <person name="Tsuchiya D."/>
            <person name="Tu H."/>
            <person name="Vos H."/>
            <person name="Wang M."/>
            <person name="Wolf Y.I."/>
            <person name="Yamagata H."/>
            <person name="Yamada T."/>
            <person name="Ye Y."/>
            <person name="Shaw J.R."/>
            <person name="Andrews J."/>
            <person name="Crease T.J."/>
            <person name="Tang H."/>
            <person name="Lucas S.M."/>
            <person name="Robertson H.M."/>
            <person name="Bork P."/>
            <person name="Koonin E.V."/>
            <person name="Zdobnov E.M."/>
            <person name="Grigoriev I.V."/>
            <person name="Lynch M."/>
            <person name="Boore J.L."/>
        </authorList>
    </citation>
    <scope>NUCLEOTIDE SEQUENCE [LARGE SCALE GENOMIC DNA]</scope>
</reference>
<protein>
    <recommendedName>
        <fullName evidence="2">CUB domain-containing protein</fullName>
    </recommendedName>
</protein>
<dbReference type="PANTHER" id="PTHR33236">
    <property type="entry name" value="INTRAFLAGELLAR TRANSPORT PROTEIN 122 FAMILY PROTEIN-RELATED"/>
    <property type="match status" value="1"/>
</dbReference>
<evidence type="ECO:0000313" key="3">
    <source>
        <dbReference type="EMBL" id="EFX72229.1"/>
    </source>
</evidence>
<dbReference type="PANTHER" id="PTHR33236:SF5">
    <property type="entry name" value="CUB DOMAIN-CONTAINING PROTEIN"/>
    <property type="match status" value="1"/>
</dbReference>